<evidence type="ECO:0000256" key="1">
    <source>
        <dbReference type="SAM" id="Phobius"/>
    </source>
</evidence>
<keyword evidence="1" id="KW-0472">Membrane</keyword>
<evidence type="ECO:0000313" key="2">
    <source>
        <dbReference type="EMBL" id="SEJ37858.1"/>
    </source>
</evidence>
<dbReference type="KEGG" id="hae:halTADL_3401"/>
<accession>A0A1H6Y9A3</accession>
<dbReference type="EMBL" id="FNYR01000063">
    <property type="protein sequence ID" value="SEJ37858.1"/>
    <property type="molecule type" value="Genomic_DNA"/>
</dbReference>
<keyword evidence="1" id="KW-1133">Transmembrane helix</keyword>
<name>A0A1H6Y9A3_9EURY</name>
<evidence type="ECO:0000313" key="3">
    <source>
        <dbReference type="Proteomes" id="UP000198888"/>
    </source>
</evidence>
<keyword evidence="1" id="KW-0812">Transmembrane</keyword>
<accession>A0A2H4Q6W6</accession>
<proteinExistence type="predicted"/>
<protein>
    <submittedName>
        <fullName evidence="2">Uncharacterized protein</fullName>
    </submittedName>
</protein>
<dbReference type="AlphaFoldDB" id="A0A1H6Y9A3"/>
<dbReference type="Proteomes" id="UP000198888">
    <property type="component" value="Unassembled WGS sequence"/>
</dbReference>
<reference evidence="2 3" key="1">
    <citation type="submission" date="2016-10" db="EMBL/GenBank/DDBJ databases">
        <authorList>
            <person name="de Groot N.N."/>
        </authorList>
    </citation>
    <scope>NUCLEOTIDE SEQUENCE [LARGE SCALE GENOMIC DNA]</scope>
    <source>
        <strain evidence="2 3">DSM 22187</strain>
    </source>
</reference>
<sequence>MLHMRPSCTARPNKIQRGLFRDPHLESLTFVSICYPLLLSITTCYHLLPFFVDYDLLHLFVGEFLLGDDFVRR</sequence>
<organism evidence="2 3">
    <name type="scientific">Halohasta litchfieldiae</name>
    <dbReference type="NCBI Taxonomy" id="1073996"/>
    <lineage>
        <taxon>Archaea</taxon>
        <taxon>Methanobacteriati</taxon>
        <taxon>Methanobacteriota</taxon>
        <taxon>Stenosarchaea group</taxon>
        <taxon>Halobacteria</taxon>
        <taxon>Halobacteriales</taxon>
        <taxon>Haloferacaceae</taxon>
        <taxon>Halohasta</taxon>
    </lineage>
</organism>
<keyword evidence="3" id="KW-1185">Reference proteome</keyword>
<feature type="transmembrane region" description="Helical" evidence="1">
    <location>
        <begin position="27"/>
        <end position="48"/>
    </location>
</feature>
<gene>
    <name evidence="2" type="ORF">SAMN05444271_1634</name>
</gene>